<proteinExistence type="predicted"/>
<name>A0ABT9UTC6_9FIRM</name>
<feature type="transmembrane region" description="Helical" evidence="1">
    <location>
        <begin position="131"/>
        <end position="152"/>
    </location>
</feature>
<gene>
    <name evidence="2" type="ORF">J2S18_001491</name>
</gene>
<feature type="transmembrane region" description="Helical" evidence="1">
    <location>
        <begin position="26"/>
        <end position="46"/>
    </location>
</feature>
<dbReference type="Proteomes" id="UP001228504">
    <property type="component" value="Unassembled WGS sequence"/>
</dbReference>
<keyword evidence="1" id="KW-0472">Membrane</keyword>
<evidence type="ECO:0000313" key="2">
    <source>
        <dbReference type="EMBL" id="MDQ0149560.1"/>
    </source>
</evidence>
<comment type="caution">
    <text evidence="2">The sequence shown here is derived from an EMBL/GenBank/DDBJ whole genome shotgun (WGS) entry which is preliminary data.</text>
</comment>
<evidence type="ECO:0000313" key="3">
    <source>
        <dbReference type="Proteomes" id="UP001228504"/>
    </source>
</evidence>
<feature type="transmembrane region" description="Helical" evidence="1">
    <location>
        <begin position="202"/>
        <end position="220"/>
    </location>
</feature>
<keyword evidence="3" id="KW-1185">Reference proteome</keyword>
<feature type="transmembrane region" description="Helical" evidence="1">
    <location>
        <begin position="173"/>
        <end position="190"/>
    </location>
</feature>
<feature type="transmembrane region" description="Helical" evidence="1">
    <location>
        <begin position="99"/>
        <end position="119"/>
    </location>
</feature>
<keyword evidence="1" id="KW-0812">Transmembrane</keyword>
<evidence type="ECO:0000256" key="1">
    <source>
        <dbReference type="SAM" id="Phobius"/>
    </source>
</evidence>
<feature type="transmembrane region" description="Helical" evidence="1">
    <location>
        <begin position="58"/>
        <end position="78"/>
    </location>
</feature>
<dbReference type="RefSeq" id="WP_307485185.1">
    <property type="nucleotide sequence ID" value="NZ_JAUSUF010000004.1"/>
</dbReference>
<dbReference type="EMBL" id="JAUSUF010000004">
    <property type="protein sequence ID" value="MDQ0149560.1"/>
    <property type="molecule type" value="Genomic_DNA"/>
</dbReference>
<protein>
    <submittedName>
        <fullName evidence="2">DMSO/TMAO reductase YedYZ heme-binding membrane subunit</fullName>
    </submittedName>
</protein>
<keyword evidence="1" id="KW-1133">Transmembrane helix</keyword>
<accession>A0ABT9UTC6</accession>
<sequence>MIVIILILLLSILSIKYSKQIKKYSIFLYVLSVIISIAFIVILKLNLTSNFPVFINKYFINIFSRGTISLALFTIVMFTGVLNNSSNIKKKLMSIRGELSIIACIITLGHNILYGMFYFPTFFTNPSKLSTFKLIATSISLLMIILMLPLMITSFRFVRKKMRYKTWKNIQRTAYLFYGLIYIHILFLFIPKLQSGKFLDLLIYSLIFLSYYPLRIFKYIKDKNKVKLNRLKTNTQSNYQ</sequence>
<reference evidence="2 3" key="1">
    <citation type="submission" date="2023-07" db="EMBL/GenBank/DDBJ databases">
        <title>Genomic Encyclopedia of Type Strains, Phase IV (KMG-IV): sequencing the most valuable type-strain genomes for metagenomic binning, comparative biology and taxonomic classification.</title>
        <authorList>
            <person name="Goeker M."/>
        </authorList>
    </citation>
    <scope>NUCLEOTIDE SEQUENCE [LARGE SCALE GENOMIC DNA]</scope>
    <source>
        <strain evidence="2 3">DSM 20694</strain>
    </source>
</reference>
<organism evidence="2 3">
    <name type="scientific">Eubacterium multiforme</name>
    <dbReference type="NCBI Taxonomy" id="83339"/>
    <lineage>
        <taxon>Bacteria</taxon>
        <taxon>Bacillati</taxon>
        <taxon>Bacillota</taxon>
        <taxon>Clostridia</taxon>
        <taxon>Eubacteriales</taxon>
        <taxon>Eubacteriaceae</taxon>
        <taxon>Eubacterium</taxon>
    </lineage>
</organism>